<reference evidence="5" key="1">
    <citation type="submission" date="2019-08" db="EMBL/GenBank/DDBJ databases">
        <authorList>
            <person name="Kucharzyk K."/>
            <person name="Murdoch R.W."/>
            <person name="Higgins S."/>
            <person name="Loffler F."/>
        </authorList>
    </citation>
    <scope>NUCLEOTIDE SEQUENCE</scope>
</reference>
<sequence length="106" mass="12337">MKLLPKHQNVQEALTGSKFNDRFRVQLADRPSTTVVSHISKDGHYYIHYDPTQCRSLTVREAARLQTFPDNYFFEGPKTEQYHQVGNAVPPLLAQQIAKLVWRLFH</sequence>
<keyword evidence="2" id="KW-0489">Methyltransferase</keyword>
<dbReference type="AlphaFoldDB" id="A0A645IK15"/>
<dbReference type="InterPro" id="IPR050390">
    <property type="entry name" value="C5-Methyltransferase"/>
</dbReference>
<dbReference type="EMBL" id="VSSQ01116927">
    <property type="protein sequence ID" value="MPN51625.1"/>
    <property type="molecule type" value="Genomic_DNA"/>
</dbReference>
<accession>A0A645IK15</accession>
<evidence type="ECO:0000256" key="1">
    <source>
        <dbReference type="ARBA" id="ARBA00011975"/>
    </source>
</evidence>
<name>A0A645IK15_9ZZZZ</name>
<keyword evidence="3" id="KW-0808">Transferase</keyword>
<dbReference type="InterPro" id="IPR029063">
    <property type="entry name" value="SAM-dependent_MTases_sf"/>
</dbReference>
<evidence type="ECO:0000256" key="3">
    <source>
        <dbReference type="ARBA" id="ARBA00022679"/>
    </source>
</evidence>
<organism evidence="5">
    <name type="scientific">bioreactor metagenome</name>
    <dbReference type="NCBI Taxonomy" id="1076179"/>
    <lineage>
        <taxon>unclassified sequences</taxon>
        <taxon>metagenomes</taxon>
        <taxon>ecological metagenomes</taxon>
    </lineage>
</organism>
<dbReference type="SUPFAM" id="SSF53335">
    <property type="entry name" value="S-adenosyl-L-methionine-dependent methyltransferases"/>
    <property type="match status" value="1"/>
</dbReference>
<dbReference type="GO" id="GO:0003886">
    <property type="term" value="F:DNA (cytosine-5-)-methyltransferase activity"/>
    <property type="evidence" value="ECO:0007669"/>
    <property type="project" value="UniProtKB-EC"/>
</dbReference>
<dbReference type="PANTHER" id="PTHR10629:SF52">
    <property type="entry name" value="DNA (CYTOSINE-5)-METHYLTRANSFERASE 1"/>
    <property type="match status" value="1"/>
</dbReference>
<proteinExistence type="predicted"/>
<evidence type="ECO:0000256" key="4">
    <source>
        <dbReference type="ARBA" id="ARBA00022691"/>
    </source>
</evidence>
<evidence type="ECO:0000256" key="2">
    <source>
        <dbReference type="ARBA" id="ARBA00022603"/>
    </source>
</evidence>
<dbReference type="GO" id="GO:0044027">
    <property type="term" value="P:negative regulation of gene expression via chromosomal CpG island methylation"/>
    <property type="evidence" value="ECO:0007669"/>
    <property type="project" value="TreeGrafter"/>
</dbReference>
<protein>
    <recommendedName>
        <fullName evidence="1">DNA (cytosine-5-)-methyltransferase</fullName>
        <ecNumber evidence="1">2.1.1.37</ecNumber>
    </recommendedName>
</protein>
<comment type="caution">
    <text evidence="5">The sequence shown here is derived from an EMBL/GenBank/DDBJ whole genome shotgun (WGS) entry which is preliminary data.</text>
</comment>
<dbReference type="EC" id="2.1.1.37" evidence="1"/>
<dbReference type="GO" id="GO:0003677">
    <property type="term" value="F:DNA binding"/>
    <property type="evidence" value="ECO:0007669"/>
    <property type="project" value="TreeGrafter"/>
</dbReference>
<dbReference type="InterPro" id="IPR001525">
    <property type="entry name" value="C5_MeTfrase"/>
</dbReference>
<dbReference type="Pfam" id="PF00145">
    <property type="entry name" value="DNA_methylase"/>
    <property type="match status" value="1"/>
</dbReference>
<dbReference type="Gene3D" id="3.90.120.10">
    <property type="entry name" value="DNA Methylase, subunit A, domain 2"/>
    <property type="match status" value="1"/>
</dbReference>
<dbReference type="PANTHER" id="PTHR10629">
    <property type="entry name" value="CYTOSINE-SPECIFIC METHYLTRANSFERASE"/>
    <property type="match status" value="1"/>
</dbReference>
<gene>
    <name evidence="5" type="ORF">SDC9_199274</name>
</gene>
<keyword evidence="4" id="KW-0949">S-adenosyl-L-methionine</keyword>
<evidence type="ECO:0000313" key="5">
    <source>
        <dbReference type="EMBL" id="MPN51625.1"/>
    </source>
</evidence>
<dbReference type="GO" id="GO:0032259">
    <property type="term" value="P:methylation"/>
    <property type="evidence" value="ECO:0007669"/>
    <property type="project" value="UniProtKB-KW"/>
</dbReference>